<dbReference type="VEuPathDB" id="FungiDB:PNEJI1_002809"/>
<dbReference type="InParanoid" id="L0PCL0"/>
<evidence type="ECO:0000313" key="1">
    <source>
        <dbReference type="EMBL" id="CCJ30103.1"/>
    </source>
</evidence>
<reference evidence="1 2" key="1">
    <citation type="journal article" date="2012" name="MBio">
        <title>De novo assembly of the Pneumocystis jirovecii genome from a single bronchoalveolar lavage fluid specimen from a patient.</title>
        <authorList>
            <person name="Cisse O.H."/>
            <person name="Pagni M."/>
            <person name="Hauser P.M."/>
        </authorList>
    </citation>
    <scope>NUCLEOTIDE SEQUENCE [LARGE SCALE GENOMIC DNA]</scope>
    <source>
        <strain evidence="1 2">SE8</strain>
    </source>
</reference>
<sequence>MEAFVSDTYEINEKENLWFFPSLNGEEPEFVYNELLSHAHGHSTIPYIHPLSSLNDQPMVRSMQEIDNIIDYGVNPTNFFEVYMNPNGYKKSTFNEMIFEYNQKLLLSSLEKPENDFLHSPFSESEENMPLSGKKLNTFTAYDNKHVLETEKQVNSINDIDIFNSTTNINNLNDNFTSTWEESHDAMLSSQTLSNAYDQSQQHIHKRLPTINTNSSLYDQSQHQSPETLSTIDTNIDNTFSSYFPNLRVNTECAFDSNMMLKPSDFHMTSKEFQKNFCDLLNNHDLQNGWKPLFIESNTICPASLSSPTYPYEYRDNSNDPSIEIQNCLWKTANNLTSVTPTTIPTSIPLSPQNICQDNSILASFIRSYNTLKTQYSMKQVHSILTIHRVIFKLNHYAQGLNWKHFLTACLQPCSNTRSY</sequence>
<evidence type="ECO:0000313" key="2">
    <source>
        <dbReference type="Proteomes" id="UP000010422"/>
    </source>
</evidence>
<dbReference type="STRING" id="1209962.L0PCL0"/>
<proteinExistence type="predicted"/>
<accession>L0PCL0</accession>
<protein>
    <submittedName>
        <fullName evidence="1">Uncharacterized protein</fullName>
    </submittedName>
</protein>
<organism evidence="2">
    <name type="scientific">Pneumocystis jirovecii</name>
    <name type="common">Human pneumocystis pneumonia agent</name>
    <dbReference type="NCBI Taxonomy" id="42068"/>
    <lineage>
        <taxon>Eukaryota</taxon>
        <taxon>Fungi</taxon>
        <taxon>Dikarya</taxon>
        <taxon>Ascomycota</taxon>
        <taxon>Taphrinomycotina</taxon>
        <taxon>Pneumocystomycetes</taxon>
        <taxon>Pneumocystaceae</taxon>
        <taxon>Pneumocystis</taxon>
    </lineage>
</organism>
<comment type="caution">
    <text evidence="1">The sequence shown here is derived from an EMBL/GenBank/DDBJ whole genome shotgun (WGS) entry which is preliminary data.</text>
</comment>
<name>L0PCL0_PNEJI</name>
<gene>
    <name evidence="1" type="ORF">PNEJI1_002809</name>
</gene>
<dbReference type="EMBL" id="CAKM01000234">
    <property type="protein sequence ID" value="CCJ30103.1"/>
    <property type="molecule type" value="Genomic_DNA"/>
</dbReference>
<dbReference type="AlphaFoldDB" id="L0PCL0"/>
<dbReference type="Proteomes" id="UP000010422">
    <property type="component" value="Unassembled WGS sequence"/>
</dbReference>